<feature type="transmembrane region" description="Helical" evidence="1">
    <location>
        <begin position="20"/>
        <end position="41"/>
    </location>
</feature>
<reference evidence="2 3" key="1">
    <citation type="journal article" date="2024" name="Ann. Entomol. Soc. Am.">
        <title>Genomic analyses of the southern and eastern yellowjacket wasps (Hymenoptera: Vespidae) reveal evolutionary signatures of social life.</title>
        <authorList>
            <person name="Catto M.A."/>
            <person name="Caine P.B."/>
            <person name="Orr S.E."/>
            <person name="Hunt B.G."/>
            <person name="Goodisman M.A.D."/>
        </authorList>
    </citation>
    <scope>NUCLEOTIDE SEQUENCE [LARGE SCALE GENOMIC DNA]</scope>
    <source>
        <strain evidence="2">233</strain>
        <tissue evidence="2">Head and thorax</tissue>
    </source>
</reference>
<proteinExistence type="predicted"/>
<evidence type="ECO:0000313" key="2">
    <source>
        <dbReference type="EMBL" id="KAL2713527.1"/>
    </source>
</evidence>
<evidence type="ECO:0000256" key="1">
    <source>
        <dbReference type="SAM" id="Phobius"/>
    </source>
</evidence>
<accession>A0ABD1ZZD1</accession>
<evidence type="ECO:0000313" key="3">
    <source>
        <dbReference type="Proteomes" id="UP001607302"/>
    </source>
</evidence>
<dbReference type="Proteomes" id="UP001607302">
    <property type="component" value="Unassembled WGS sequence"/>
</dbReference>
<keyword evidence="1" id="KW-0472">Membrane</keyword>
<dbReference type="AlphaFoldDB" id="A0ABD1ZZD1"/>
<sequence>MRRVMRLVSYINFLEKMWSYQITMVLIVYWRVPVFISPASWLY</sequence>
<name>A0ABD1ZZD1_VESSQ</name>
<organism evidence="2 3">
    <name type="scientific">Vespula squamosa</name>
    <name type="common">Southern yellow jacket</name>
    <name type="synonym">Wasp</name>
    <dbReference type="NCBI Taxonomy" id="30214"/>
    <lineage>
        <taxon>Eukaryota</taxon>
        <taxon>Metazoa</taxon>
        <taxon>Ecdysozoa</taxon>
        <taxon>Arthropoda</taxon>
        <taxon>Hexapoda</taxon>
        <taxon>Insecta</taxon>
        <taxon>Pterygota</taxon>
        <taxon>Neoptera</taxon>
        <taxon>Endopterygota</taxon>
        <taxon>Hymenoptera</taxon>
        <taxon>Apocrita</taxon>
        <taxon>Aculeata</taxon>
        <taxon>Vespoidea</taxon>
        <taxon>Vespidae</taxon>
        <taxon>Vespinae</taxon>
        <taxon>Vespula</taxon>
    </lineage>
</organism>
<protein>
    <submittedName>
        <fullName evidence="2">Uncharacterized protein</fullName>
    </submittedName>
</protein>
<keyword evidence="1" id="KW-1133">Transmembrane helix</keyword>
<keyword evidence="3" id="KW-1185">Reference proteome</keyword>
<dbReference type="EMBL" id="JAUDFV010000157">
    <property type="protein sequence ID" value="KAL2713527.1"/>
    <property type="molecule type" value="Genomic_DNA"/>
</dbReference>
<keyword evidence="1" id="KW-0812">Transmembrane</keyword>
<gene>
    <name evidence="2" type="ORF">V1478_016084</name>
</gene>
<comment type="caution">
    <text evidence="2">The sequence shown here is derived from an EMBL/GenBank/DDBJ whole genome shotgun (WGS) entry which is preliminary data.</text>
</comment>